<dbReference type="InterPro" id="IPR016187">
    <property type="entry name" value="CTDL_fold"/>
</dbReference>
<dbReference type="InterPro" id="IPR016186">
    <property type="entry name" value="C-type_lectin-like/link_sf"/>
</dbReference>
<keyword evidence="1" id="KW-0732">Signal</keyword>
<dbReference type="RefSeq" id="WP_224196907.1">
    <property type="nucleotide sequence ID" value="NZ_JAIRAU010000056.1"/>
</dbReference>
<dbReference type="NCBIfam" id="TIGR02232">
    <property type="entry name" value="myxo_disulf_rpt"/>
    <property type="match status" value="2"/>
</dbReference>
<accession>A0ABS7U436</accession>
<protein>
    <submittedName>
        <fullName evidence="4">DUF4215 domain-containing protein</fullName>
    </submittedName>
</protein>
<evidence type="ECO:0000256" key="3">
    <source>
        <dbReference type="ARBA" id="ARBA00023157"/>
    </source>
</evidence>
<name>A0ABS7U436_9BACT</name>
<evidence type="ECO:0000313" key="4">
    <source>
        <dbReference type="EMBL" id="MBZ5715166.1"/>
    </source>
</evidence>
<dbReference type="SUPFAM" id="SSF56436">
    <property type="entry name" value="C-type lectin-like"/>
    <property type="match status" value="1"/>
</dbReference>
<organism evidence="4 5">
    <name type="scientific">Nannocystis pusilla</name>
    <dbReference type="NCBI Taxonomy" id="889268"/>
    <lineage>
        <taxon>Bacteria</taxon>
        <taxon>Pseudomonadati</taxon>
        <taxon>Myxococcota</taxon>
        <taxon>Polyangia</taxon>
        <taxon>Nannocystales</taxon>
        <taxon>Nannocystaceae</taxon>
        <taxon>Nannocystis</taxon>
    </lineage>
</organism>
<reference evidence="4" key="1">
    <citation type="submission" date="2021-08" db="EMBL/GenBank/DDBJ databases">
        <authorList>
            <person name="Stevens D.C."/>
        </authorList>
    </citation>
    <scope>NUCLEOTIDE SEQUENCE</scope>
    <source>
        <strain evidence="4">DSM 53165</strain>
    </source>
</reference>
<sequence length="520" mass="53900">MLRVHVRLGCLLVLSCLSCLKSDFPPADDPSWQCNQDRVCDPDENQVSCPDDCAWSEATGEGPAAAVCDAQENWTFVEACLDTCGNGQEDAGETEETCPRDFPGPGCGDGVCSVDEDPAHCPTECHGGSCGDGVCDVHENAAACGEDCGAGCGDGACDAGEEVTCPRDCEPCSGDSCVCGDMVCGPGESMTTCPQDCTEPICGNGAKEDGEACDDGNMLDTDACTSECEEATCGDGIVWAGEEQCDDGPDNGPGKPCTALCELSACGDGDLGPGETCDDGNDIDTDECTNACEPATCGDGSVWAGEEDCDDGNEIDTDDCTNACEDARCGDGIVWDGEEECDDGNQVDTDGCSNECLKPRRVIFVTSTKFEGNLGGMSGDINCRTVAMNAGLANASTFKAWLSTPDVWPAMRMDTSYLGMYVLVDGTLVAENGWPDLTDGTLAHAIDLTELGGSVDVAPWTNTKADGTLAGANHCNFWTSDKAGNSGHYGASSAMDATWTDRMGTIPCSASSPIYCVEDP</sequence>
<keyword evidence="3" id="KW-1015">Disulfide bond</keyword>
<comment type="caution">
    <text evidence="4">The sequence shown here is derived from an EMBL/GenBank/DDBJ whole genome shotgun (WGS) entry which is preliminary data.</text>
</comment>
<dbReference type="Gene3D" id="3.10.100.10">
    <property type="entry name" value="Mannose-Binding Protein A, subunit A"/>
    <property type="match status" value="1"/>
</dbReference>
<dbReference type="EMBL" id="JAIRAU010000056">
    <property type="protein sequence ID" value="MBZ5715166.1"/>
    <property type="molecule type" value="Genomic_DNA"/>
</dbReference>
<proteinExistence type="predicted"/>
<dbReference type="Proteomes" id="UP001139031">
    <property type="component" value="Unassembled WGS sequence"/>
</dbReference>
<evidence type="ECO:0000256" key="2">
    <source>
        <dbReference type="ARBA" id="ARBA00022737"/>
    </source>
</evidence>
<gene>
    <name evidence="4" type="ORF">K7C98_38525</name>
</gene>
<evidence type="ECO:0000313" key="5">
    <source>
        <dbReference type="Proteomes" id="UP001139031"/>
    </source>
</evidence>
<dbReference type="InterPro" id="IPR011936">
    <property type="entry name" value="Myxo_disulph_rpt"/>
</dbReference>
<evidence type="ECO:0000256" key="1">
    <source>
        <dbReference type="ARBA" id="ARBA00022729"/>
    </source>
</evidence>
<dbReference type="Pfam" id="PF13948">
    <property type="entry name" value="DUF4215"/>
    <property type="match status" value="3"/>
</dbReference>
<keyword evidence="2" id="KW-0677">Repeat</keyword>
<keyword evidence="5" id="KW-1185">Reference proteome</keyword>